<accession>A0ABS0T0C8</accession>
<keyword evidence="2" id="KW-1185">Reference proteome</keyword>
<dbReference type="EMBL" id="JADWOX010000010">
    <property type="protein sequence ID" value="MBI1684976.1"/>
    <property type="molecule type" value="Genomic_DNA"/>
</dbReference>
<evidence type="ECO:0000313" key="1">
    <source>
        <dbReference type="EMBL" id="MBI1684976.1"/>
    </source>
</evidence>
<protein>
    <recommendedName>
        <fullName evidence="3">STAS domain-containing protein</fullName>
    </recommendedName>
</protein>
<reference evidence="1 2" key="1">
    <citation type="submission" date="2020-11" db="EMBL/GenBank/DDBJ databases">
        <title>genome sequence of strain KACC 18849.</title>
        <authorList>
            <person name="Gao J."/>
            <person name="Zhang X."/>
        </authorList>
    </citation>
    <scope>NUCLEOTIDE SEQUENCE [LARGE SCALE GENOMIC DNA]</scope>
    <source>
        <strain evidence="1 2">KACC 18849</strain>
    </source>
</reference>
<sequence length="83" mass="8746">MRIERNGAIAALHGHCRVEDAETLAALLWEGSVTTLDLSGCDSLHGAVVQAILAFQPSVVGSPGDEFLKQHLVPALARRATAD</sequence>
<evidence type="ECO:0008006" key="3">
    <source>
        <dbReference type="Google" id="ProtNLM"/>
    </source>
</evidence>
<dbReference type="RefSeq" id="WP_198576890.1">
    <property type="nucleotide sequence ID" value="NZ_JADWOX010000010.1"/>
</dbReference>
<dbReference type="Proteomes" id="UP000639859">
    <property type="component" value="Unassembled WGS sequence"/>
</dbReference>
<proteinExistence type="predicted"/>
<name>A0ABS0T0C8_9CAUL</name>
<organism evidence="1 2">
    <name type="scientific">Caulobacter hibisci</name>
    <dbReference type="NCBI Taxonomy" id="2035993"/>
    <lineage>
        <taxon>Bacteria</taxon>
        <taxon>Pseudomonadati</taxon>
        <taxon>Pseudomonadota</taxon>
        <taxon>Alphaproteobacteria</taxon>
        <taxon>Caulobacterales</taxon>
        <taxon>Caulobacteraceae</taxon>
        <taxon>Caulobacter</taxon>
    </lineage>
</organism>
<evidence type="ECO:0000313" key="2">
    <source>
        <dbReference type="Proteomes" id="UP000639859"/>
    </source>
</evidence>
<gene>
    <name evidence="1" type="ORF">I4Q42_14980</name>
</gene>
<comment type="caution">
    <text evidence="1">The sequence shown here is derived from an EMBL/GenBank/DDBJ whole genome shotgun (WGS) entry which is preliminary data.</text>
</comment>